<name>A0A4Q9HV81_STRKA</name>
<evidence type="ECO:0000256" key="3">
    <source>
        <dbReference type="ARBA" id="ARBA00022691"/>
    </source>
</evidence>
<evidence type="ECO:0000256" key="1">
    <source>
        <dbReference type="ARBA" id="ARBA00022603"/>
    </source>
</evidence>
<feature type="domain" description="O-methyltransferase dimerisation" evidence="5">
    <location>
        <begin position="16"/>
        <end position="84"/>
    </location>
</feature>
<dbReference type="PANTHER" id="PTHR43712:SF2">
    <property type="entry name" value="O-METHYLTRANSFERASE CICE"/>
    <property type="match status" value="1"/>
</dbReference>
<evidence type="ECO:0000313" key="7">
    <source>
        <dbReference type="Proteomes" id="UP000292452"/>
    </source>
</evidence>
<dbReference type="Pfam" id="PF00891">
    <property type="entry name" value="Methyltransf_2"/>
    <property type="match status" value="1"/>
</dbReference>
<dbReference type="RefSeq" id="WP_131123454.1">
    <property type="nucleotide sequence ID" value="NZ_SIXH01000099.1"/>
</dbReference>
<keyword evidence="3" id="KW-0949">S-adenosyl-L-methionine</keyword>
<accession>A0A4Q9HV81</accession>
<reference evidence="6 7" key="1">
    <citation type="submission" date="2019-02" db="EMBL/GenBank/DDBJ databases">
        <title>Draft Genome Sequence of Streptomyces sp. AM-2504, identified by 16S rRNA comparative analysis as a Streptomyces Kasugaensis strain.</title>
        <authorList>
            <person name="Napolioni V."/>
            <person name="Giuliodori A.M."/>
            <person name="Spurio R."/>
            <person name="Fabbretti A."/>
        </authorList>
    </citation>
    <scope>NUCLEOTIDE SEQUENCE [LARGE SCALE GENOMIC DNA]</scope>
    <source>
        <strain evidence="6 7">AM-2504</strain>
    </source>
</reference>
<dbReference type="Gene3D" id="1.20.58.1390">
    <property type="match status" value="1"/>
</dbReference>
<dbReference type="GO" id="GO:0032259">
    <property type="term" value="P:methylation"/>
    <property type="evidence" value="ECO:0007669"/>
    <property type="project" value="UniProtKB-KW"/>
</dbReference>
<dbReference type="GO" id="GO:0046983">
    <property type="term" value="F:protein dimerization activity"/>
    <property type="evidence" value="ECO:0007669"/>
    <property type="project" value="InterPro"/>
</dbReference>
<evidence type="ECO:0000256" key="2">
    <source>
        <dbReference type="ARBA" id="ARBA00022679"/>
    </source>
</evidence>
<gene>
    <name evidence="6" type="ORF">EYS09_14060</name>
</gene>
<dbReference type="InterPro" id="IPR029063">
    <property type="entry name" value="SAM-dependent_MTases_sf"/>
</dbReference>
<dbReference type="Gene3D" id="1.10.10.10">
    <property type="entry name" value="Winged helix-like DNA-binding domain superfamily/Winged helix DNA-binding domain"/>
    <property type="match status" value="1"/>
</dbReference>
<proteinExistence type="predicted"/>
<feature type="domain" description="O-methyltransferase C-terminal" evidence="4">
    <location>
        <begin position="134"/>
        <end position="325"/>
    </location>
</feature>
<protein>
    <submittedName>
        <fullName evidence="6">Methyltransferase domain-containing protein</fullName>
    </submittedName>
</protein>
<evidence type="ECO:0000313" key="6">
    <source>
        <dbReference type="EMBL" id="TBO59083.1"/>
    </source>
</evidence>
<dbReference type="InterPro" id="IPR012967">
    <property type="entry name" value="COMT_dimerisation"/>
</dbReference>
<keyword evidence="2 6" id="KW-0808">Transferase</keyword>
<dbReference type="Pfam" id="PF08100">
    <property type="entry name" value="Dimerisation"/>
    <property type="match status" value="1"/>
</dbReference>
<dbReference type="FunFam" id="3.40.50.150:FF:000405">
    <property type="entry name" value="Carminomycin 4-O-methyltransferase DnrK"/>
    <property type="match status" value="1"/>
</dbReference>
<comment type="caution">
    <text evidence="6">The sequence shown here is derived from an EMBL/GenBank/DDBJ whole genome shotgun (WGS) entry which is preliminary data.</text>
</comment>
<dbReference type="CDD" id="cd02440">
    <property type="entry name" value="AdoMet_MTases"/>
    <property type="match status" value="1"/>
</dbReference>
<keyword evidence="1 6" id="KW-0489">Methyltransferase</keyword>
<dbReference type="GO" id="GO:0008171">
    <property type="term" value="F:O-methyltransferase activity"/>
    <property type="evidence" value="ECO:0007669"/>
    <property type="project" value="InterPro"/>
</dbReference>
<dbReference type="Gene3D" id="3.40.50.150">
    <property type="entry name" value="Vaccinia Virus protein VP39"/>
    <property type="match status" value="1"/>
</dbReference>
<organism evidence="6 7">
    <name type="scientific">Streptomyces kasugaensis</name>
    <dbReference type="NCBI Taxonomy" id="1946"/>
    <lineage>
        <taxon>Bacteria</taxon>
        <taxon>Bacillati</taxon>
        <taxon>Actinomycetota</taxon>
        <taxon>Actinomycetes</taxon>
        <taxon>Kitasatosporales</taxon>
        <taxon>Streptomycetaceae</taxon>
        <taxon>Streptomyces</taxon>
    </lineage>
</organism>
<sequence length="348" mass="38657">MTTIPLRTLEHLTPVLFGHAAFQCLNSGCELGLFELLREKPDLDKAQVGAGLSLAPRATDILLLGTTSLGLTAQEGGRYRNAPAIEELFTDGRWPHFRSVVAFEAHIVYEAQADFTESLRQNTNVGLRRIPGTGRDLYHRFAENPDLERVFYRYMRAWSELSNSFLLANGDFAAVRRVLDVGGGDAVNAIALARAHPHLHITILEIPATVAIARKRIADQGLTDRITLCEGDMFRDPFPTDVDCVLFAHQLVIWEPQENVALLRRAYEALPEGGRLIIFNSVSDDRGDGPLMAALDSVYFASLPARGGMIYSWHQYEHWLHEAGFDRAAITRKSAASWTPHGIITGIK</sequence>
<dbReference type="InterPro" id="IPR001077">
    <property type="entry name" value="COMT_C"/>
</dbReference>
<evidence type="ECO:0000259" key="4">
    <source>
        <dbReference type="Pfam" id="PF00891"/>
    </source>
</evidence>
<evidence type="ECO:0000259" key="5">
    <source>
        <dbReference type="Pfam" id="PF08100"/>
    </source>
</evidence>
<dbReference type="SUPFAM" id="SSF53335">
    <property type="entry name" value="S-adenosyl-L-methionine-dependent methyltransferases"/>
    <property type="match status" value="1"/>
</dbReference>
<dbReference type="PROSITE" id="PS51683">
    <property type="entry name" value="SAM_OMT_II"/>
    <property type="match status" value="1"/>
</dbReference>
<dbReference type="InterPro" id="IPR016461">
    <property type="entry name" value="COMT-like"/>
</dbReference>
<dbReference type="EMBL" id="SIXH01000099">
    <property type="protein sequence ID" value="TBO59083.1"/>
    <property type="molecule type" value="Genomic_DNA"/>
</dbReference>
<dbReference type="InterPro" id="IPR036388">
    <property type="entry name" value="WH-like_DNA-bd_sf"/>
</dbReference>
<keyword evidence="7" id="KW-1185">Reference proteome</keyword>
<dbReference type="PANTHER" id="PTHR43712">
    <property type="entry name" value="PUTATIVE (AFU_ORTHOLOGUE AFUA_4G14580)-RELATED"/>
    <property type="match status" value="1"/>
</dbReference>
<dbReference type="Proteomes" id="UP000292452">
    <property type="component" value="Unassembled WGS sequence"/>
</dbReference>
<dbReference type="AlphaFoldDB" id="A0A4Q9HV81"/>